<evidence type="ECO:0000313" key="1">
    <source>
        <dbReference type="EnsemblMetazoa" id="GAUT036170-PA"/>
    </source>
</evidence>
<dbReference type="Proteomes" id="UP000078200">
    <property type="component" value="Unassembled WGS sequence"/>
</dbReference>
<dbReference type="VEuPathDB" id="VectorBase:GAUT036170"/>
<evidence type="ECO:0000313" key="2">
    <source>
        <dbReference type="Proteomes" id="UP000078200"/>
    </source>
</evidence>
<accession>A0A1A9VG68</accession>
<reference evidence="1" key="1">
    <citation type="submission" date="2020-05" db="UniProtKB">
        <authorList>
            <consortium name="EnsemblMetazoa"/>
        </authorList>
    </citation>
    <scope>IDENTIFICATION</scope>
    <source>
        <strain evidence="1">TTRI</strain>
    </source>
</reference>
<proteinExistence type="predicted"/>
<sequence>MVILTQYYTCHTQCACSQNKNNKTHVSNPLLLWEGIKERFDRSQKITNSCLETVRNLQNKDAVGLRNLTDEANQVIIGCSMLLSTNNGTSLKRTFHRQIENRHVIELSFQSKNVESGDAAPLPCTLV</sequence>
<protein>
    <submittedName>
        <fullName evidence="1">Uncharacterized protein</fullName>
    </submittedName>
</protein>
<organism evidence="1 2">
    <name type="scientific">Glossina austeni</name>
    <name type="common">Savannah tsetse fly</name>
    <dbReference type="NCBI Taxonomy" id="7395"/>
    <lineage>
        <taxon>Eukaryota</taxon>
        <taxon>Metazoa</taxon>
        <taxon>Ecdysozoa</taxon>
        <taxon>Arthropoda</taxon>
        <taxon>Hexapoda</taxon>
        <taxon>Insecta</taxon>
        <taxon>Pterygota</taxon>
        <taxon>Neoptera</taxon>
        <taxon>Endopterygota</taxon>
        <taxon>Diptera</taxon>
        <taxon>Brachycera</taxon>
        <taxon>Muscomorpha</taxon>
        <taxon>Hippoboscoidea</taxon>
        <taxon>Glossinidae</taxon>
        <taxon>Glossina</taxon>
    </lineage>
</organism>
<name>A0A1A9VG68_GLOAU</name>
<dbReference type="EnsemblMetazoa" id="GAUT036170-RA">
    <property type="protein sequence ID" value="GAUT036170-PA"/>
    <property type="gene ID" value="GAUT036170"/>
</dbReference>
<dbReference type="AlphaFoldDB" id="A0A1A9VG68"/>
<keyword evidence="2" id="KW-1185">Reference proteome</keyword>